<dbReference type="STRING" id="1458985.BJP34_13085"/>
<dbReference type="InterPro" id="IPR006076">
    <property type="entry name" value="FAD-dep_OxRdtase"/>
</dbReference>
<dbReference type="EMBL" id="CP017599">
    <property type="protein sequence ID" value="AOX00263.1"/>
    <property type="molecule type" value="Genomic_DNA"/>
</dbReference>
<dbReference type="Proteomes" id="UP000177870">
    <property type="component" value="Chromosome"/>
</dbReference>
<dbReference type="SUPFAM" id="SSF51905">
    <property type="entry name" value="FAD/NAD(P)-binding domain"/>
    <property type="match status" value="1"/>
</dbReference>
<dbReference type="Gene3D" id="3.50.50.60">
    <property type="entry name" value="FAD/NAD(P)-binding domain"/>
    <property type="match status" value="1"/>
</dbReference>
<dbReference type="GO" id="GO:0005737">
    <property type="term" value="C:cytoplasm"/>
    <property type="evidence" value="ECO:0007669"/>
    <property type="project" value="TreeGrafter"/>
</dbReference>
<organism evidence="2 3">
    <name type="scientific">Moorena producens PAL-8-15-08-1</name>
    <dbReference type="NCBI Taxonomy" id="1458985"/>
    <lineage>
        <taxon>Bacteria</taxon>
        <taxon>Bacillati</taxon>
        <taxon>Cyanobacteriota</taxon>
        <taxon>Cyanophyceae</taxon>
        <taxon>Coleofasciculales</taxon>
        <taxon>Coleofasciculaceae</taxon>
        <taxon>Moorena</taxon>
    </lineage>
</organism>
<sequence>MELPWIKMLETVFNLPLQQRQNIAIIGAGAMGVSTACILARLGIAKVSVFEAESKVFNKNGASINNTGILHHFVYGAHKKTLEHLFKQSLLFKKLMPEYVFGDSYVNYLVPNEIGNTAINQEGITYKDVAASLVEIYQQHLKKYHNETIFGKPEYLVKILDQEAIKPLLGNFDPAKQDIAGAVKVRQFVLNIAEYVSHMINLFNSLVKENFVDIHYNNEVRNIAINSQNFELKINHNNQLYFDTIVNAGYAKGLGIAIPELKFEQYIEGNLVKLKVYGIYKIPSDLKKQFPEIDKRFSSTMLIRGQYGGIIKVGYDHLAIFSGREYNQAELDFPLAETPKTIPKQWLDNLEKITGRTEAEMLSTIKQDISRWIPWAKGLENIKLKKAVQVYPGRKTTDEVDAAKRDDNPIRYLYHHKNGGKYIHIPGFKLTSIPYNAFQVVLEILSTYVCQGILTQEQVDKHITIDQNQHIILSPEMESALGKNLSQLAVSEREKIIDEWGIY</sequence>
<accession>A0A1D8TRT1</accession>
<evidence type="ECO:0000259" key="1">
    <source>
        <dbReference type="Pfam" id="PF01266"/>
    </source>
</evidence>
<dbReference type="AlphaFoldDB" id="A0A1D8TRT1"/>
<dbReference type="InterPro" id="IPR036188">
    <property type="entry name" value="FAD/NAD-bd_sf"/>
</dbReference>
<protein>
    <recommendedName>
        <fullName evidence="1">FAD dependent oxidoreductase domain-containing protein</fullName>
    </recommendedName>
</protein>
<evidence type="ECO:0000313" key="3">
    <source>
        <dbReference type="Proteomes" id="UP000177870"/>
    </source>
</evidence>
<name>A0A1D8TRT1_9CYAN</name>
<gene>
    <name evidence="2" type="ORF">BJP34_13085</name>
</gene>
<feature type="domain" description="FAD dependent oxidoreductase" evidence="1">
    <location>
        <begin position="23"/>
        <end position="251"/>
    </location>
</feature>
<proteinExistence type="predicted"/>
<dbReference type="KEGG" id="mpro:BJP34_13085"/>
<dbReference type="Gene3D" id="3.30.9.10">
    <property type="entry name" value="D-Amino Acid Oxidase, subunit A, domain 2"/>
    <property type="match status" value="1"/>
</dbReference>
<dbReference type="PANTHER" id="PTHR13847">
    <property type="entry name" value="SARCOSINE DEHYDROGENASE-RELATED"/>
    <property type="match status" value="1"/>
</dbReference>
<dbReference type="RefSeq" id="WP_070392727.1">
    <property type="nucleotide sequence ID" value="NZ_CP017599.1"/>
</dbReference>
<dbReference type="Pfam" id="PF01266">
    <property type="entry name" value="DAO"/>
    <property type="match status" value="1"/>
</dbReference>
<evidence type="ECO:0000313" key="2">
    <source>
        <dbReference type="EMBL" id="AOX00263.1"/>
    </source>
</evidence>
<reference evidence="3" key="1">
    <citation type="submission" date="2016-10" db="EMBL/GenBank/DDBJ databases">
        <title>Comparative genomics uncovers the prolific and rare metabolic potential of the cyanobacterial genus Moorea.</title>
        <authorList>
            <person name="Leao T."/>
            <person name="Castelao G."/>
            <person name="Korobeynikov A."/>
            <person name="Monroe E.A."/>
            <person name="Podell S."/>
            <person name="Glukhov E."/>
            <person name="Allen E."/>
            <person name="Gerwick W.H."/>
            <person name="Gerwick L."/>
        </authorList>
    </citation>
    <scope>NUCLEOTIDE SEQUENCE [LARGE SCALE GENOMIC DNA]</scope>
    <source>
        <strain evidence="3">PAL-8-15-08-1</strain>
    </source>
</reference>